<organism evidence="1 2">
    <name type="scientific">Chryseobacterium indologenes</name>
    <name type="common">Flavobacterium indologenes</name>
    <dbReference type="NCBI Taxonomy" id="253"/>
    <lineage>
        <taxon>Bacteria</taxon>
        <taxon>Pseudomonadati</taxon>
        <taxon>Bacteroidota</taxon>
        <taxon>Flavobacteriia</taxon>
        <taxon>Flavobacteriales</taxon>
        <taxon>Weeksellaceae</taxon>
        <taxon>Chryseobacterium group</taxon>
        <taxon>Chryseobacterium</taxon>
    </lineage>
</organism>
<accession>A0A0N1A053</accession>
<dbReference type="AlphaFoldDB" id="A0A0N1A053"/>
<gene>
    <name evidence="1" type="ORF">AOB46_03350</name>
</gene>
<dbReference type="Proteomes" id="UP000037953">
    <property type="component" value="Unassembled WGS sequence"/>
</dbReference>
<evidence type="ECO:0000313" key="2">
    <source>
        <dbReference type="Proteomes" id="UP000037953"/>
    </source>
</evidence>
<dbReference type="RefSeq" id="WP_062696616.1">
    <property type="nucleotide sequence ID" value="NZ_LJOD01000001.1"/>
</dbReference>
<reference evidence="2" key="2">
    <citation type="submission" date="2015-09" db="EMBL/GenBank/DDBJ databases">
        <title>Draft genome sequence of a multidrug-resistant Chryseobacterium indologenes isolate from Malaysia.</title>
        <authorList>
            <person name="Yu C.Y."/>
            <person name="Ang G.Y."/>
            <person name="Chan K.-G."/>
        </authorList>
    </citation>
    <scope>NUCLEOTIDE SEQUENCE [LARGE SCALE GENOMIC DNA]</scope>
    <source>
        <strain evidence="2">CI_885</strain>
    </source>
</reference>
<comment type="caution">
    <text evidence="1">The sequence shown here is derived from an EMBL/GenBank/DDBJ whole genome shotgun (WGS) entry which is preliminary data.</text>
</comment>
<proteinExistence type="predicted"/>
<dbReference type="OrthoDB" id="799440at2"/>
<evidence type="ECO:0008006" key="3">
    <source>
        <dbReference type="Google" id="ProtNLM"/>
    </source>
</evidence>
<name>A0A0N1A053_CHRID</name>
<protein>
    <recommendedName>
        <fullName evidence="3">Oxidase</fullName>
    </recommendedName>
</protein>
<reference evidence="1 2" key="1">
    <citation type="journal article" date="2015" name="Genom Data">
        <title>Draft genome sequence of a multidrug-resistant Chryseobacterium indologenes isolate from Malaysia.</title>
        <authorList>
            <person name="Yu C.Y."/>
            <person name="Ang G.Y."/>
            <person name="Cheng H.J."/>
            <person name="Cheong Y.M."/>
            <person name="Yin W.F."/>
            <person name="Chan K.G."/>
        </authorList>
    </citation>
    <scope>NUCLEOTIDE SEQUENCE [LARGE SCALE GENOMIC DNA]</scope>
    <source>
        <strain evidence="1 2">CI_885</strain>
    </source>
</reference>
<evidence type="ECO:0000313" key="1">
    <source>
        <dbReference type="EMBL" id="KPE53037.1"/>
    </source>
</evidence>
<dbReference type="PATRIC" id="fig|253.9.peg.711"/>
<dbReference type="EMBL" id="LJOD01000001">
    <property type="protein sequence ID" value="KPE53037.1"/>
    <property type="molecule type" value="Genomic_DNA"/>
</dbReference>
<sequence>MPVDILLDENFELQFADGDFAFGESTYEHQKTLLLADKGEIKLFPKNGVGARKYLEHAAPDELAREIRQEFFADGMNVQKIKIDENLEIDIEADYGD</sequence>